<organism evidence="3 4">
    <name type="scientific">Cryobacterium ruanii</name>
    <dbReference type="NCBI Taxonomy" id="1259197"/>
    <lineage>
        <taxon>Bacteria</taxon>
        <taxon>Bacillati</taxon>
        <taxon>Actinomycetota</taxon>
        <taxon>Actinomycetes</taxon>
        <taxon>Micrococcales</taxon>
        <taxon>Microbacteriaceae</taxon>
        <taxon>Cryobacterium</taxon>
    </lineage>
</organism>
<dbReference type="SUPFAM" id="SSF53067">
    <property type="entry name" value="Actin-like ATPase domain"/>
    <property type="match status" value="1"/>
</dbReference>
<dbReference type="InterPro" id="IPR000600">
    <property type="entry name" value="ROK"/>
</dbReference>
<dbReference type="Proteomes" id="UP000298154">
    <property type="component" value="Unassembled WGS sequence"/>
</dbReference>
<protein>
    <submittedName>
        <fullName evidence="3">ROK family transcriptional regulator</fullName>
    </submittedName>
</protein>
<dbReference type="OrthoDB" id="5174513at2"/>
<dbReference type="Gene3D" id="3.30.420.40">
    <property type="match status" value="2"/>
</dbReference>
<dbReference type="InterPro" id="IPR000835">
    <property type="entry name" value="HTH_MarR-typ"/>
</dbReference>
<dbReference type="Pfam" id="PF00480">
    <property type="entry name" value="ROK"/>
    <property type="match status" value="1"/>
</dbReference>
<reference evidence="3 4" key="1">
    <citation type="submission" date="2019-03" db="EMBL/GenBank/DDBJ databases">
        <title>Genomics of glacier-inhabiting Cryobacterium strains.</title>
        <authorList>
            <person name="Liu Q."/>
            <person name="Xin Y.-H."/>
        </authorList>
    </citation>
    <scope>NUCLEOTIDE SEQUENCE [LARGE SCALE GENOMIC DNA]</scope>
    <source>
        <strain evidence="3 4">Sr36</strain>
    </source>
</reference>
<evidence type="ECO:0000313" key="3">
    <source>
        <dbReference type="EMBL" id="TFD63540.1"/>
    </source>
</evidence>
<dbReference type="Pfam" id="PF12802">
    <property type="entry name" value="MarR_2"/>
    <property type="match status" value="1"/>
</dbReference>
<evidence type="ECO:0000256" key="1">
    <source>
        <dbReference type="ARBA" id="ARBA00006479"/>
    </source>
</evidence>
<evidence type="ECO:0000259" key="2">
    <source>
        <dbReference type="SMART" id="SM00419"/>
    </source>
</evidence>
<dbReference type="SUPFAM" id="SSF46785">
    <property type="entry name" value="Winged helix' DNA-binding domain"/>
    <property type="match status" value="1"/>
</dbReference>
<dbReference type="GO" id="GO:0003677">
    <property type="term" value="F:DNA binding"/>
    <property type="evidence" value="ECO:0007669"/>
    <property type="project" value="InterPro"/>
</dbReference>
<dbReference type="PANTHER" id="PTHR18964:SF149">
    <property type="entry name" value="BIFUNCTIONAL UDP-N-ACETYLGLUCOSAMINE 2-EPIMERASE_N-ACETYLMANNOSAMINE KINASE"/>
    <property type="match status" value="1"/>
</dbReference>
<proteinExistence type="inferred from homology"/>
<dbReference type="AlphaFoldDB" id="A0A4R9AKZ8"/>
<dbReference type="PANTHER" id="PTHR18964">
    <property type="entry name" value="ROK (REPRESSOR, ORF, KINASE) FAMILY"/>
    <property type="match status" value="1"/>
</dbReference>
<evidence type="ECO:0000313" key="4">
    <source>
        <dbReference type="Proteomes" id="UP000298154"/>
    </source>
</evidence>
<dbReference type="EMBL" id="SOHK01000021">
    <property type="protein sequence ID" value="TFD63540.1"/>
    <property type="molecule type" value="Genomic_DNA"/>
</dbReference>
<sequence>MSVYDCTADDKVPDRFRKTLGSNLDSLRAHNLSAILTQIHHDHPLSRSDLAAATGLNRSTITILVNDLIDRGLVVESNGAGEGSRKSAGRPRMSLHPSDRVLAIAVNPEVDAITVGVVSLGGKVERTIRYETDEPPTMRRAVKITTAIIEGIQTMLPSDSRIVGIGVAVPGLTNAIDGSVALAPHLGWRQEPLASTLSEETGLPVWAANDAHLGVLGETVFGGGTHVGNILYLNGGASGIGGGVISGGMPLKGATGFAGELGHFRIRSDGKRDSAGLQGTLESEVTRDDLLRSLGLESRDFLKLDAALTEPRTGIAQQEINRQVHALGTALGSMVTIFNPELIVLGGFLGSLLDAEPERLRHLVAQESLTPQYAVVEIVRPELLENVLLVGAAELAFGALLRDPTAFDIAPEPSNGATAAEAVA</sequence>
<dbReference type="InterPro" id="IPR043129">
    <property type="entry name" value="ATPase_NBD"/>
</dbReference>
<feature type="domain" description="HTH crp-type" evidence="2">
    <location>
        <begin position="37"/>
        <end position="97"/>
    </location>
</feature>
<comment type="similarity">
    <text evidence="1">Belongs to the ROK (NagC/XylR) family.</text>
</comment>
<dbReference type="InterPro" id="IPR036388">
    <property type="entry name" value="WH-like_DNA-bd_sf"/>
</dbReference>
<comment type="caution">
    <text evidence="3">The sequence shown here is derived from an EMBL/GenBank/DDBJ whole genome shotgun (WGS) entry which is preliminary data.</text>
</comment>
<keyword evidence="4" id="KW-1185">Reference proteome</keyword>
<dbReference type="InterPro" id="IPR012318">
    <property type="entry name" value="HTH_CRP"/>
</dbReference>
<name>A0A4R9AKZ8_9MICO</name>
<gene>
    <name evidence="3" type="ORF">E3T47_13795</name>
</gene>
<dbReference type="Gene3D" id="1.10.10.10">
    <property type="entry name" value="Winged helix-like DNA-binding domain superfamily/Winged helix DNA-binding domain"/>
    <property type="match status" value="1"/>
</dbReference>
<dbReference type="RefSeq" id="WP_134556633.1">
    <property type="nucleotide sequence ID" value="NZ_SOHK01000021.1"/>
</dbReference>
<dbReference type="InterPro" id="IPR036390">
    <property type="entry name" value="WH_DNA-bd_sf"/>
</dbReference>
<dbReference type="SMART" id="SM00419">
    <property type="entry name" value="HTH_CRP"/>
    <property type="match status" value="1"/>
</dbReference>
<dbReference type="GO" id="GO:0003700">
    <property type="term" value="F:DNA-binding transcription factor activity"/>
    <property type="evidence" value="ECO:0007669"/>
    <property type="project" value="InterPro"/>
</dbReference>
<accession>A0A4R9AKZ8</accession>